<dbReference type="AlphaFoldDB" id="G5RSR2"/>
<name>G5RSR2_SALET</name>
<protein>
    <submittedName>
        <fullName evidence="1">Potassium efflux system KefA protein</fullName>
    </submittedName>
</protein>
<organism evidence="1 2">
    <name type="scientific">Salmonella enterica subsp. enterica serovar Urbana str. R8-2977</name>
    <dbReference type="NCBI Taxonomy" id="913084"/>
    <lineage>
        <taxon>Bacteria</taxon>
        <taxon>Pseudomonadati</taxon>
        <taxon>Pseudomonadota</taxon>
        <taxon>Gammaproteobacteria</taxon>
        <taxon>Enterobacterales</taxon>
        <taxon>Enterobacteriaceae</taxon>
        <taxon>Salmonella</taxon>
    </lineage>
</organism>
<accession>G5RSR2</accession>
<dbReference type="Proteomes" id="UP000004776">
    <property type="component" value="Unassembled WGS sequence"/>
</dbReference>
<gene>
    <name evidence="1" type="ORF">LTSEURB_1262</name>
</gene>
<dbReference type="EMBL" id="AFCW01000508">
    <property type="protein sequence ID" value="EHD05522.1"/>
    <property type="molecule type" value="Genomic_DNA"/>
</dbReference>
<evidence type="ECO:0000313" key="2">
    <source>
        <dbReference type="Proteomes" id="UP000004776"/>
    </source>
</evidence>
<sequence>MFCVSFLTGGVMRWTLFILFCLLGTPAHAVAIPGVTTGTSTSQQAAPEPSPEQKK</sequence>
<proteinExistence type="predicted"/>
<evidence type="ECO:0000313" key="1">
    <source>
        <dbReference type="EMBL" id="EHD05522.1"/>
    </source>
</evidence>
<comment type="caution">
    <text evidence="1">The sequence shown here is derived from an EMBL/GenBank/DDBJ whole genome shotgun (WGS) entry which is preliminary data.</text>
</comment>
<reference evidence="1 2" key="1">
    <citation type="journal article" date="2011" name="BMC Genomics">
        <title>Genome sequencing reveals diversification of virulence factor content and possible host adaptation in distinct subpopulations of Salmonella enterica.</title>
        <authorList>
            <person name="den Bakker H.C."/>
            <person name="Moreno Switt A.I."/>
            <person name="Govoni G."/>
            <person name="Cummings C.A."/>
            <person name="Ranieri M.L."/>
            <person name="Degoricija L."/>
            <person name="Hoelzer K."/>
            <person name="Rodriguez-Rivera L.D."/>
            <person name="Brown S."/>
            <person name="Bolchacova E."/>
            <person name="Furtado M.R."/>
            <person name="Wiedmann M."/>
        </authorList>
    </citation>
    <scope>NUCLEOTIDE SEQUENCE [LARGE SCALE GENOMIC DNA]</scope>
    <source>
        <strain evidence="1 2">R8-2977</strain>
    </source>
</reference>